<name>A0A922I7F6_DERFA</name>
<evidence type="ECO:0000256" key="1">
    <source>
        <dbReference type="ARBA" id="ARBA00001946"/>
    </source>
</evidence>
<sequence length="640" mass="74045">MLFRIKLLQNLIIINNARRIMSSKVERSLKDLNFDNQILKCLPIDPVKENYVRTVKNACYSLVNPTPLDNPRLVCYSTNALRLLDLNSDSLNDDDDYAIKCFAGNTVIPGSEPAAHCYCGHQFGIFAGQLGDGAAIYLGEIINSHHERWELQLKGAGPTPYSRDADGRKVLRSSLREFLCSEAMHHLGISTTRAATCIVSDTKVLRDQFYDGHPKLEPCTVISRIAPTFLRFGSFEIVRKLDPASGRCGPSVGNHQLLRTMVDFAIRSYFPDAQDANESPVEKYKNFFHDVVNRTAKLVARWQAFGFVHGVLNTDNMSILGLTIDYGPFGFLDRFDPDHIPNTSDHDGRYRFKKQPEMCLWNLLKFAEVLEPLVPFTELKTIIKDSYYETFANEYIDIMRQKFGLSKKITENLDNDEILSDKELIEKFLETLDLVGGDYTNCLRYLNILISPGLDEHDDSMERLKNELMKQTSSFEDAKTFYEKFIHSPMAYMKMVLLQSFPNQSPDEDMISLLQKIERYKYLNEIDEHEYLEQCQNYWNEWLIAYVKRIEFETKELTDKDGLNKYDNERRILMNSVNPRYVLRNHLVQKAIMKAEQENFDEARRLLQALEKPFDENSNFDDYTERPSRSMCELRVSCSS</sequence>
<comment type="caution">
    <text evidence="10">The sequence shown here is derived from an EMBL/GenBank/DDBJ whole genome shotgun (WGS) entry which is preliminary data.</text>
</comment>
<comment type="cofactor">
    <cofactor evidence="1">
        <name>Mg(2+)</name>
        <dbReference type="ChEBI" id="CHEBI:18420"/>
    </cofactor>
</comment>
<dbReference type="GO" id="GO:0016779">
    <property type="term" value="F:nucleotidyltransferase activity"/>
    <property type="evidence" value="ECO:0007669"/>
    <property type="project" value="UniProtKB-KW"/>
</dbReference>
<keyword evidence="5" id="KW-0479">Metal-binding</keyword>
<dbReference type="AlphaFoldDB" id="A0A922I7F6"/>
<evidence type="ECO:0000256" key="4">
    <source>
        <dbReference type="ARBA" id="ARBA00022695"/>
    </source>
</evidence>
<dbReference type="PANTHER" id="PTHR12153">
    <property type="entry name" value="SELENOPROTEIN O"/>
    <property type="match status" value="1"/>
</dbReference>
<evidence type="ECO:0000313" key="11">
    <source>
        <dbReference type="Proteomes" id="UP000790347"/>
    </source>
</evidence>
<evidence type="ECO:0000256" key="9">
    <source>
        <dbReference type="ARBA" id="ARBA00031547"/>
    </source>
</evidence>
<evidence type="ECO:0000313" key="10">
    <source>
        <dbReference type="EMBL" id="KAH9526384.1"/>
    </source>
</evidence>
<evidence type="ECO:0000256" key="8">
    <source>
        <dbReference type="ARBA" id="ARBA00022842"/>
    </source>
</evidence>
<evidence type="ECO:0000256" key="5">
    <source>
        <dbReference type="ARBA" id="ARBA00022723"/>
    </source>
</evidence>
<organism evidence="10 11">
    <name type="scientific">Dermatophagoides farinae</name>
    <name type="common">American house dust mite</name>
    <dbReference type="NCBI Taxonomy" id="6954"/>
    <lineage>
        <taxon>Eukaryota</taxon>
        <taxon>Metazoa</taxon>
        <taxon>Ecdysozoa</taxon>
        <taxon>Arthropoda</taxon>
        <taxon>Chelicerata</taxon>
        <taxon>Arachnida</taxon>
        <taxon>Acari</taxon>
        <taxon>Acariformes</taxon>
        <taxon>Sarcoptiformes</taxon>
        <taxon>Astigmata</taxon>
        <taxon>Psoroptidia</taxon>
        <taxon>Analgoidea</taxon>
        <taxon>Pyroglyphidae</taxon>
        <taxon>Dermatophagoidinae</taxon>
        <taxon>Dermatophagoides</taxon>
    </lineage>
</organism>
<dbReference type="HAMAP" id="MF_00692">
    <property type="entry name" value="SelO"/>
    <property type="match status" value="1"/>
</dbReference>
<protein>
    <recommendedName>
        <fullName evidence="9">Selenoprotein O</fullName>
    </recommendedName>
</protein>
<keyword evidence="11" id="KW-1185">Reference proteome</keyword>
<dbReference type="Proteomes" id="UP000790347">
    <property type="component" value="Unassembled WGS sequence"/>
</dbReference>
<keyword evidence="8" id="KW-0460">Magnesium</keyword>
<evidence type="ECO:0000256" key="2">
    <source>
        <dbReference type="ARBA" id="ARBA00009747"/>
    </source>
</evidence>
<comment type="similarity">
    <text evidence="2">Belongs to the SELO family.</text>
</comment>
<dbReference type="EMBL" id="ASGP02000001">
    <property type="protein sequence ID" value="KAH9526384.1"/>
    <property type="molecule type" value="Genomic_DNA"/>
</dbReference>
<keyword evidence="3" id="KW-0808">Transferase</keyword>
<keyword evidence="6" id="KW-0547">Nucleotide-binding</keyword>
<evidence type="ECO:0000256" key="3">
    <source>
        <dbReference type="ARBA" id="ARBA00022679"/>
    </source>
</evidence>
<proteinExistence type="inferred from homology"/>
<keyword evidence="4" id="KW-0548">Nucleotidyltransferase</keyword>
<dbReference type="PANTHER" id="PTHR12153:SF15">
    <property type="entry name" value="PROTEIN ADENYLYLTRANSFERASE SELO, MITOCHONDRIAL"/>
    <property type="match status" value="1"/>
</dbReference>
<dbReference type="NCBIfam" id="NF000658">
    <property type="entry name" value="PRK00029.1"/>
    <property type="match status" value="1"/>
</dbReference>
<dbReference type="Pfam" id="PF02696">
    <property type="entry name" value="SelO"/>
    <property type="match status" value="1"/>
</dbReference>
<gene>
    <name evidence="10" type="ORF">DERF_000482</name>
</gene>
<accession>A0A922I7F6</accession>
<dbReference type="GO" id="GO:0046872">
    <property type="term" value="F:metal ion binding"/>
    <property type="evidence" value="ECO:0007669"/>
    <property type="project" value="UniProtKB-KW"/>
</dbReference>
<evidence type="ECO:0000256" key="7">
    <source>
        <dbReference type="ARBA" id="ARBA00022840"/>
    </source>
</evidence>
<dbReference type="InterPro" id="IPR003846">
    <property type="entry name" value="SelO"/>
</dbReference>
<reference evidence="10" key="2">
    <citation type="journal article" date="2022" name="Res Sq">
        <title>Comparative Genomics Reveals Insights into the Divergent Evolution of Astigmatic Mites and Household Pest Adaptations.</title>
        <authorList>
            <person name="Xiong Q."/>
            <person name="Wan A.T.-Y."/>
            <person name="Liu X.-Y."/>
            <person name="Fung C.S.-H."/>
            <person name="Xiao X."/>
            <person name="Malainual N."/>
            <person name="Hou J."/>
            <person name="Wang L."/>
            <person name="Wang M."/>
            <person name="Yang K."/>
            <person name="Cui Y."/>
            <person name="Leung E."/>
            <person name="Nong W."/>
            <person name="Shin S.-K."/>
            <person name="Au S."/>
            <person name="Jeong K.Y."/>
            <person name="Chew F.T."/>
            <person name="Hui J."/>
            <person name="Leung T.F."/>
            <person name="Tungtrongchitr A."/>
            <person name="Zhong N."/>
            <person name="Liu Z."/>
            <person name="Tsui S."/>
        </authorList>
    </citation>
    <scope>NUCLEOTIDE SEQUENCE</scope>
    <source>
        <strain evidence="10">Derf</strain>
        <tissue evidence="10">Whole organism</tissue>
    </source>
</reference>
<reference evidence="10" key="1">
    <citation type="submission" date="2013-05" db="EMBL/GenBank/DDBJ databases">
        <authorList>
            <person name="Yim A.K.Y."/>
            <person name="Chan T.F."/>
            <person name="Ji K.M."/>
            <person name="Liu X.Y."/>
            <person name="Zhou J.W."/>
            <person name="Li R.Q."/>
            <person name="Yang K.Y."/>
            <person name="Li J."/>
            <person name="Li M."/>
            <person name="Law P.T.W."/>
            <person name="Wu Y.L."/>
            <person name="Cai Z.L."/>
            <person name="Qin H."/>
            <person name="Bao Y."/>
            <person name="Leung R.K.K."/>
            <person name="Ng P.K.S."/>
            <person name="Zou J."/>
            <person name="Zhong X.J."/>
            <person name="Ran P.X."/>
            <person name="Zhong N.S."/>
            <person name="Liu Z.G."/>
            <person name="Tsui S.K.W."/>
        </authorList>
    </citation>
    <scope>NUCLEOTIDE SEQUENCE</scope>
    <source>
        <strain evidence="10">Derf</strain>
        <tissue evidence="10">Whole organism</tissue>
    </source>
</reference>
<evidence type="ECO:0000256" key="6">
    <source>
        <dbReference type="ARBA" id="ARBA00022741"/>
    </source>
</evidence>
<keyword evidence="7" id="KW-0067">ATP-binding</keyword>
<dbReference type="GO" id="GO:0005524">
    <property type="term" value="F:ATP binding"/>
    <property type="evidence" value="ECO:0007669"/>
    <property type="project" value="UniProtKB-KW"/>
</dbReference>